<name>A0A3N1UUL0_9BACT</name>
<proteinExistence type="predicted"/>
<evidence type="ECO:0000313" key="2">
    <source>
        <dbReference type="EMBL" id="ROQ92237.1"/>
    </source>
</evidence>
<dbReference type="EMBL" id="RJVA01000012">
    <property type="protein sequence ID" value="ROQ92237.1"/>
    <property type="molecule type" value="Genomic_DNA"/>
</dbReference>
<sequence>MSRSTAWMCLGGGVILFGLGVQRVWHHGDWALLILSVLIGAFSISALMKDKTRK</sequence>
<keyword evidence="1" id="KW-0472">Membrane</keyword>
<protein>
    <submittedName>
        <fullName evidence="2">Uncharacterized protein</fullName>
    </submittedName>
</protein>
<dbReference type="RefSeq" id="WP_170161736.1">
    <property type="nucleotide sequence ID" value="NZ_RJVA01000012.1"/>
</dbReference>
<evidence type="ECO:0000313" key="3">
    <source>
        <dbReference type="Proteomes" id="UP000276223"/>
    </source>
</evidence>
<dbReference type="Proteomes" id="UP000276223">
    <property type="component" value="Unassembled WGS sequence"/>
</dbReference>
<accession>A0A3N1UUL0</accession>
<dbReference type="AlphaFoldDB" id="A0A3N1UUL0"/>
<feature type="transmembrane region" description="Helical" evidence="1">
    <location>
        <begin position="7"/>
        <end position="25"/>
    </location>
</feature>
<feature type="transmembrane region" description="Helical" evidence="1">
    <location>
        <begin position="31"/>
        <end position="48"/>
    </location>
</feature>
<keyword evidence="3" id="KW-1185">Reference proteome</keyword>
<evidence type="ECO:0000256" key="1">
    <source>
        <dbReference type="SAM" id="Phobius"/>
    </source>
</evidence>
<organism evidence="2 3">
    <name type="scientific">Desulfosoma caldarium</name>
    <dbReference type="NCBI Taxonomy" id="610254"/>
    <lineage>
        <taxon>Bacteria</taxon>
        <taxon>Pseudomonadati</taxon>
        <taxon>Thermodesulfobacteriota</taxon>
        <taxon>Syntrophobacteria</taxon>
        <taxon>Syntrophobacterales</taxon>
        <taxon>Syntrophobacteraceae</taxon>
        <taxon>Desulfosoma</taxon>
    </lineage>
</organism>
<keyword evidence="1" id="KW-0812">Transmembrane</keyword>
<comment type="caution">
    <text evidence="2">The sequence shown here is derived from an EMBL/GenBank/DDBJ whole genome shotgun (WGS) entry which is preliminary data.</text>
</comment>
<gene>
    <name evidence="2" type="ORF">EDC27_1936</name>
</gene>
<reference evidence="2 3" key="1">
    <citation type="submission" date="2018-11" db="EMBL/GenBank/DDBJ databases">
        <title>Genomic Encyclopedia of Type Strains, Phase IV (KMG-IV): sequencing the most valuable type-strain genomes for metagenomic binning, comparative biology and taxonomic classification.</title>
        <authorList>
            <person name="Goeker M."/>
        </authorList>
    </citation>
    <scope>NUCLEOTIDE SEQUENCE [LARGE SCALE GENOMIC DNA]</scope>
    <source>
        <strain evidence="2 3">DSM 22027</strain>
    </source>
</reference>
<keyword evidence="1" id="KW-1133">Transmembrane helix</keyword>